<dbReference type="PANTHER" id="PTHR31816">
    <property type="entry name" value="MICOS COMPLEX SUBUNIT MIC13"/>
    <property type="match status" value="1"/>
</dbReference>
<name>A0A140TA86_HUMAN</name>
<dbReference type="CTD" id="125988"/>
<evidence type="ECO:0000313" key="11">
    <source>
        <dbReference type="Proteomes" id="UP000005640"/>
    </source>
</evidence>
<reference evidence="10 11" key="2">
    <citation type="journal article" date="2004" name="Nature">
        <title>The DNA sequence and biology of human chromosome 19.</title>
        <authorList>
            <person name="Grimwood J."/>
            <person name="Gordon L.A."/>
            <person name="Olsen A."/>
            <person name="Terry A."/>
            <person name="Schmutz J."/>
            <person name="Lamerdin J."/>
            <person name="Hellsten U."/>
            <person name="Goodstein D."/>
            <person name="Couronne O."/>
            <person name="Tran-Gyamfi M."/>
            <person name="Aerts A."/>
            <person name="Altherr M."/>
            <person name="Ashworth L."/>
            <person name="Bajorek E."/>
            <person name="Black S."/>
            <person name="Branscomb E."/>
            <person name="Caenepeel S."/>
            <person name="Carrano A."/>
            <person name="Caoile C."/>
            <person name="Chan Y.M."/>
            <person name="Christensen M."/>
            <person name="Cleland C.A."/>
            <person name="Copeland A."/>
            <person name="Dalin E."/>
            <person name="Dehal P."/>
            <person name="Denys M."/>
            <person name="Detter J.C."/>
            <person name="Escobar J."/>
            <person name="Flowers D."/>
            <person name="Fotopulos D."/>
            <person name="Garcia C."/>
            <person name="Georgescu A.M."/>
            <person name="Glavina T."/>
            <person name="Gomez M."/>
            <person name="Gonzales E."/>
            <person name="Groza M."/>
            <person name="Hammon N."/>
            <person name="Hawkins T."/>
            <person name="Haydu L."/>
            <person name="Ho I."/>
            <person name="Huang W."/>
            <person name="Israni S."/>
            <person name="Jett J."/>
            <person name="Kadner K."/>
            <person name="Kimball H."/>
            <person name="Kobayashi A."/>
            <person name="Larionov V."/>
            <person name="Leem S.H."/>
            <person name="Lopez F."/>
            <person name="Lou Y."/>
            <person name="Lowry S."/>
            <person name="Malfatti S."/>
            <person name="Martinez D."/>
            <person name="McCready P."/>
            <person name="Medina C."/>
            <person name="Morgan J."/>
            <person name="Nelson K."/>
            <person name="Nolan M."/>
            <person name="Ovcharenko I."/>
            <person name="Pitluck S."/>
            <person name="Pollard M."/>
            <person name="Popkie A.P."/>
            <person name="Predki P."/>
            <person name="Quan G."/>
            <person name="Ramirez L."/>
            <person name="Rash S."/>
            <person name="Retterer J."/>
            <person name="Rodriguez A."/>
            <person name="Rogers S."/>
            <person name="Salamov A."/>
            <person name="Salazar A."/>
            <person name="She X."/>
            <person name="Smith D."/>
            <person name="Slezak T."/>
            <person name="Solovyev V."/>
            <person name="Thayer N."/>
            <person name="Tice H."/>
            <person name="Tsai M."/>
            <person name="Ustaszewska A."/>
            <person name="Vo N."/>
            <person name="Wagner M."/>
            <person name="Wheeler J."/>
            <person name="Wu K."/>
            <person name="Xie G."/>
            <person name="Yang J."/>
            <person name="Dubchak I."/>
            <person name="Furey T.S."/>
            <person name="DeJong P."/>
            <person name="Dickson M."/>
            <person name="Gordon D."/>
            <person name="Eichler E.E."/>
            <person name="Pennacchio L.A."/>
            <person name="Richardson P."/>
            <person name="Stubbs L."/>
            <person name="Rokhsar D.S."/>
            <person name="Myers R.M."/>
            <person name="Rubin E.M."/>
            <person name="Lucas S.M."/>
        </authorList>
    </citation>
    <scope>NUCLEOTIDE SEQUENCE [LARGE SCALE GENOMIC DNA]</scope>
</reference>
<dbReference type="RefSeq" id="NP_001352690.1">
    <property type="nucleotide sequence ID" value="NM_001365761.2"/>
</dbReference>
<dbReference type="GO" id="GO:0005654">
    <property type="term" value="C:nucleoplasm"/>
    <property type="evidence" value="ECO:0000314"/>
    <property type="project" value="HPA"/>
</dbReference>
<dbReference type="GeneTree" id="ENSGT00390000002629"/>
<evidence type="ECO:0007829" key="14">
    <source>
        <dbReference type="PubMed" id="21269460"/>
    </source>
</evidence>
<sequence length="140" mass="15436">MRSECVLGAASDSGQEAPRDTWFLQGWKASRRFLIKGSVAGGAVYLVYDQELLGPSDKSQAALQKAGEVVPPAMYQFSQYVCQQTGLQIPQLPAPPKIYFPIRDSWNAGIMTVMSALSVAPSKAREYSKEGWEYVKARTK</sequence>
<dbReference type="DNASU" id="125988"/>
<reference evidence="14" key="4">
    <citation type="journal article" date="2011" name="BMC Syst. Biol.">
        <title>Initial characterization of the human central proteome.</title>
        <authorList>
            <person name="Burkard T.R."/>
            <person name="Planyavsky M."/>
            <person name="Kaupe I."/>
            <person name="Breitwieser F.P."/>
            <person name="Burckstummer T."/>
            <person name="Bennett K.L."/>
            <person name="Superti-Furga G."/>
            <person name="Colinge J."/>
        </authorList>
    </citation>
    <scope>IDENTIFICATION BY MASS SPECTROMETRY [LARGE SCALE ANALYSIS]</scope>
</reference>
<dbReference type="Antibodypedia" id="49612">
    <property type="antibodies" value="21 antibodies from 12 providers"/>
</dbReference>
<proteinExistence type="evidence at protein level"/>
<evidence type="ECO:0000256" key="5">
    <source>
        <dbReference type="ARBA" id="ARBA00022792"/>
    </source>
</evidence>
<evidence type="ECO:0007829" key="13">
    <source>
        <dbReference type="ProteomicsDB" id="A0A140TA86"/>
    </source>
</evidence>
<evidence type="ECO:0000256" key="6">
    <source>
        <dbReference type="ARBA" id="ARBA00022989"/>
    </source>
</evidence>
<dbReference type="GeneID" id="125988"/>
<evidence type="ECO:0000256" key="2">
    <source>
        <dbReference type="ARBA" id="ARBA00006771"/>
    </source>
</evidence>
<dbReference type="VEuPathDB" id="HostDB:ENSG00000174917"/>
<dbReference type="Ensembl" id="ENST00000587950.5">
    <property type="protein sequence ID" value="ENSP00000468723.1"/>
    <property type="gene ID" value="ENSG00000174917.10"/>
</dbReference>
<evidence type="ECO:0000256" key="3">
    <source>
        <dbReference type="ARBA" id="ARBA00018172"/>
    </source>
</evidence>
<dbReference type="GO" id="GO:0005739">
    <property type="term" value="C:mitochondrion"/>
    <property type="evidence" value="ECO:0000314"/>
    <property type="project" value="HPA"/>
</dbReference>
<evidence type="ECO:0000313" key="10">
    <source>
        <dbReference type="Ensembl" id="ENSP00000468723.1"/>
    </source>
</evidence>
<reference evidence="15" key="5">
    <citation type="journal article" date="2015" name="Proteomics">
        <title>N-terminome analysis of the human mitochondrial proteome.</title>
        <authorList>
            <person name="Vaca Jacome A.S."/>
            <person name="Rabilloud T."/>
            <person name="Schaeffer-Reiss C."/>
            <person name="Rompais M."/>
            <person name="Ayoub D."/>
            <person name="Lane L."/>
            <person name="Bairoch A."/>
            <person name="Van Dorsselaer A."/>
            <person name="Carapito C."/>
        </authorList>
    </citation>
    <scope>IDENTIFICATION BY MASS SPECTROMETRY [LARGE SCALE ANALYSIS]</scope>
</reference>
<dbReference type="ExpressionAtlas" id="A0A140TA86">
    <property type="expression patterns" value="baseline and differential"/>
</dbReference>
<evidence type="ECO:0000256" key="7">
    <source>
        <dbReference type="ARBA" id="ARBA00023128"/>
    </source>
</evidence>
<dbReference type="AlphaFoldDB" id="A0A140TA86"/>
<keyword evidence="12 13" id="KW-1267">Proteomics identification</keyword>
<comment type="subcellular location">
    <subcellularLocation>
        <location evidence="1 9">Mitochondrion inner membrane</location>
        <topology evidence="1 9">Single-pass membrane protein</topology>
    </subcellularLocation>
</comment>
<dbReference type="PANTHER" id="PTHR31816:SF3">
    <property type="entry name" value="MICOS COMPLEX SUBUNIT MIC13"/>
    <property type="match status" value="1"/>
</dbReference>
<dbReference type="EMBL" id="AC011499">
    <property type="status" value="NOT_ANNOTATED_CDS"/>
    <property type="molecule type" value="Genomic_DNA"/>
</dbReference>
<reference evidence="10" key="6">
    <citation type="submission" date="2025-08" db="UniProtKB">
        <authorList>
            <consortium name="Ensembl"/>
        </authorList>
    </citation>
    <scope>IDENTIFICATION</scope>
</reference>
<keyword evidence="8" id="KW-0472">Membrane</keyword>
<reference evidence="10" key="7">
    <citation type="submission" date="2025-09" db="UniProtKB">
        <authorList>
            <consortium name="Ensembl"/>
        </authorList>
    </citation>
    <scope>IDENTIFICATION</scope>
</reference>
<dbReference type="OrthoDB" id="5948578at2759"/>
<dbReference type="MassIVE" id="A0A140TA86"/>
<evidence type="ECO:0000256" key="8">
    <source>
        <dbReference type="ARBA" id="ARBA00023136"/>
    </source>
</evidence>
<dbReference type="GO" id="GO:0061617">
    <property type="term" value="C:MICOS complex"/>
    <property type="evidence" value="ECO:0007669"/>
    <property type="project" value="UniProtKB-UniRule"/>
</dbReference>
<evidence type="ECO:0000256" key="9">
    <source>
        <dbReference type="RuleBase" id="RU363009"/>
    </source>
</evidence>
<evidence type="ECO:0007829" key="12">
    <source>
        <dbReference type="PeptideAtlas" id="A0A140TA86"/>
    </source>
</evidence>
<keyword evidence="6" id="KW-1133">Transmembrane helix</keyword>
<dbReference type="Pfam" id="PF15884">
    <property type="entry name" value="QIL1"/>
    <property type="match status" value="1"/>
</dbReference>
<comment type="similarity">
    <text evidence="2 9">Belongs to the MICOS complex subunit Mic13 family.</text>
</comment>
<dbReference type="DisGeNET" id="125988"/>
<evidence type="ECO:0007829" key="15">
    <source>
        <dbReference type="PubMed" id="25944712"/>
    </source>
</evidence>
<keyword evidence="11" id="KW-1185">Reference proteome</keyword>
<comment type="subunit">
    <text evidence="9">Component of the mitochondrial contact site and cristae organizing system (MICOS) complex.</text>
</comment>
<comment type="function">
    <text evidence="9">Component of the MICOS complex, a large protein complex of the mitochondrial inner membrane that plays crucial roles in the maintenance of crista junctions, inner membrane architecture, and formation of contact sites to the outer membrane.</text>
</comment>
<keyword evidence="4" id="KW-0812">Transmembrane</keyword>
<dbReference type="Ensembl" id="ENST00000587950.5">
    <property type="protein sequence ID" value="ENSP00000468723.1"/>
    <property type="gene ID" value="ENSG00000174917.9"/>
</dbReference>
<reference evidence="10 11" key="1">
    <citation type="journal article" date="2001" name="Nature">
        <title>Initial sequencing and analysis of the human genome.</title>
        <authorList>
            <consortium name="International Human Genome Sequencing Consortium"/>
            <person name="Lander E.S."/>
            <person name="Linton L.M."/>
            <person name="Birren B."/>
            <person name="Nusbaum C."/>
            <person name="Zody M.C."/>
            <person name="Baldwin J."/>
            <person name="Devon K."/>
            <person name="Dewar K."/>
            <person name="Doyle M."/>
            <person name="FitzHugh W."/>
            <person name="Funke R."/>
            <person name="Gage D."/>
            <person name="Harris K."/>
            <person name="Heaford A."/>
            <person name="Howland J."/>
            <person name="Kann L."/>
            <person name="Lehoczky J."/>
            <person name="LeVine R."/>
            <person name="McEwan P."/>
            <person name="McKernan K."/>
            <person name="Meldrim J."/>
            <person name="Mesirov J.P."/>
            <person name="Miranda C."/>
            <person name="Morris W."/>
            <person name="Naylor J."/>
            <person name="Raymond C."/>
            <person name="Rosetti M."/>
            <person name="Santos R."/>
            <person name="Sheridan A."/>
            <person name="Sougnez C."/>
            <person name="Stange-Thomann N."/>
            <person name="Stojanovic N."/>
            <person name="Subramanian A."/>
            <person name="Wyman D."/>
            <person name="Rogers J."/>
            <person name="Sulston J."/>
            <person name="Ainscough R."/>
            <person name="Beck S."/>
            <person name="Bentley D."/>
            <person name="Burton J."/>
            <person name="Clee C."/>
            <person name="Carter N."/>
            <person name="Coulson A."/>
            <person name="Deadman R."/>
            <person name="Deloukas P."/>
            <person name="Dunham A."/>
            <person name="Dunham I."/>
            <person name="Durbin R."/>
            <person name="French L."/>
            <person name="Grafham D."/>
            <person name="Gregory S."/>
            <person name="Hubbard T."/>
            <person name="Humphray S."/>
            <person name="Hunt A."/>
            <person name="Jones M."/>
            <person name="Lloyd C."/>
            <person name="McMurray A."/>
            <person name="Matthews L."/>
            <person name="Mercer S."/>
            <person name="Milne S."/>
            <person name="Mullikin J.C."/>
            <person name="Mungall A."/>
            <person name="Plumb R."/>
            <person name="Ross M."/>
            <person name="Shownkeen R."/>
            <person name="Sims S."/>
            <person name="Waterston R.H."/>
            <person name="Wilson R.K."/>
            <person name="Hillier L.W."/>
            <person name="McPherson J.D."/>
            <person name="Marra M.A."/>
            <person name="Mardis E.R."/>
            <person name="Fulton L.A."/>
            <person name="Chinwalla A.T."/>
            <person name="Pepin K.H."/>
            <person name="Gish W.R."/>
            <person name="Chissoe S.L."/>
            <person name="Wendl M.C."/>
            <person name="Delehaunty K.D."/>
            <person name="Miner T.L."/>
            <person name="Delehaunty A."/>
            <person name="Kramer J.B."/>
            <person name="Cook L.L."/>
            <person name="Fulton R.S."/>
            <person name="Johnson D.L."/>
            <person name="Minx P.J."/>
            <person name="Clifton S.W."/>
            <person name="Hawkins T."/>
            <person name="Branscomb E."/>
            <person name="Predki P."/>
            <person name="Richardson P."/>
            <person name="Wenning S."/>
            <person name="Slezak T."/>
            <person name="Doggett N."/>
            <person name="Cheng J.F."/>
            <person name="Olsen A."/>
            <person name="Lucas S."/>
            <person name="Elkin C."/>
            <person name="Uberbacher E."/>
            <person name="Frazier M."/>
            <person name="Gibbs R.A."/>
            <person name="Muzny D.M."/>
            <person name="Scherer S.E."/>
            <person name="Bouck J.B."/>
            <person name="Sodergren E.J."/>
            <person name="Worley K.C."/>
            <person name="Rives C.M."/>
            <person name="Gorrell J.H."/>
            <person name="Metzker M.L."/>
            <person name="Naylor S.L."/>
            <person name="Kucherlapati R.S."/>
            <person name="Nelson D.L."/>
            <person name="Weinstock G.M."/>
            <person name="Sakaki Y."/>
            <person name="Fujiyama A."/>
            <person name="Hattori M."/>
            <person name="Yada T."/>
            <person name="Toyoda A."/>
            <person name="Itoh T."/>
            <person name="Kawagoe C."/>
            <person name="Watanabe H."/>
            <person name="Totoki Y."/>
            <person name="Taylor T."/>
            <person name="Weissenbach J."/>
            <person name="Heilig R."/>
            <person name="Saurin W."/>
            <person name="Artiguenave F."/>
            <person name="Brottier P."/>
            <person name="Bruls T."/>
            <person name="Pelletier E."/>
            <person name="Robert C."/>
            <person name="Wincker P."/>
            <person name="Smith D.R."/>
            <person name="Doucette-Stamm L."/>
            <person name="Rubenfield M."/>
            <person name="Weinstock K."/>
            <person name="Lee H.M."/>
            <person name="Dubois J."/>
            <person name="Rosenthal A."/>
            <person name="Platzer M."/>
            <person name="Nyakatura G."/>
            <person name="Taudien S."/>
            <person name="Rump A."/>
            <person name="Yang H."/>
            <person name="Yu J."/>
            <person name="Wang J."/>
            <person name="Huang G."/>
            <person name="Gu J."/>
            <person name="Hood L."/>
            <person name="Rowen L."/>
            <person name="Madan A."/>
            <person name="Qin S."/>
            <person name="Davis R.W."/>
            <person name="Federspiel N.A."/>
            <person name="Abola A.P."/>
            <person name="Proctor M.J."/>
            <person name="Myers R.M."/>
            <person name="Schmutz J."/>
            <person name="Dickson M."/>
            <person name="Grimwood J."/>
            <person name="Cox D.R."/>
            <person name="Olson M.V."/>
            <person name="Kaul R."/>
            <person name="Raymond C."/>
            <person name="Shimizu N."/>
            <person name="Kawasaki K."/>
            <person name="Minoshima S."/>
            <person name="Evans G.A."/>
            <person name="Athanasiou M."/>
            <person name="Schultz R."/>
            <person name="Roe B.A."/>
            <person name="Chen F."/>
            <person name="Pan H."/>
            <person name="Ramser J."/>
            <person name="Lehrach H."/>
            <person name="Reinhardt R."/>
            <person name="McCombie W.R."/>
            <person name="de la Bastide M."/>
            <person name="Dedhia N."/>
            <person name="Blocker H."/>
            <person name="Hornischer K."/>
            <person name="Nordsiek G."/>
            <person name="Agarwala R."/>
            <person name="Aravind L."/>
            <person name="Bailey J.A."/>
            <person name="Bateman A."/>
            <person name="Batzoglou S."/>
            <person name="Birney E."/>
            <person name="Bork P."/>
            <person name="Brown D.G."/>
            <person name="Burge C.B."/>
            <person name="Cerutti L."/>
            <person name="Chen H.C."/>
            <person name="Church D."/>
            <person name="Clamp M."/>
            <person name="Copley R.R."/>
            <person name="Doerks T."/>
            <person name="Eddy S.R."/>
            <person name="Eichler E.E."/>
            <person name="Furey T.S."/>
            <person name="Galagan J."/>
            <person name="Gilbert J.G."/>
            <person name="Harmon C."/>
            <person name="Hayashizaki Y."/>
            <person name="Haussler D."/>
            <person name="Hermjakob H."/>
            <person name="Hokamp K."/>
            <person name="Jang W."/>
            <person name="Johnson L.S."/>
            <person name="Jones T.A."/>
            <person name="Kasif S."/>
            <person name="Kaspryzk A."/>
            <person name="Kennedy S."/>
            <person name="Kent W.J."/>
            <person name="Kitts P."/>
            <person name="Koonin E.V."/>
            <person name="Korf I."/>
            <person name="Kulp D."/>
            <person name="Lancet D."/>
            <person name="Lowe T.M."/>
            <person name="McLysaght A."/>
            <person name="Mikkelsen T."/>
            <person name="Moran J.V."/>
            <person name="Mulder N."/>
            <person name="Pollara V.J."/>
            <person name="Ponting C.P."/>
            <person name="Schuler G."/>
            <person name="Schultz J."/>
            <person name="Slater G."/>
            <person name="Smit A.F."/>
            <person name="Stupka E."/>
            <person name="Szustakowski J."/>
            <person name="Thierry-Mieg D."/>
            <person name="Thierry-Mieg J."/>
            <person name="Wagner L."/>
            <person name="Wallis J."/>
            <person name="Wheeler R."/>
            <person name="Williams A."/>
            <person name="Wolf Y.I."/>
            <person name="Wolfe K.H."/>
            <person name="Yang S.P."/>
            <person name="Yeh R.F."/>
            <person name="Collins F."/>
            <person name="Guyer M.S."/>
            <person name="Peterson J."/>
            <person name="Felsenfeld A."/>
            <person name="Wetterstrand K.A."/>
            <person name="Patrinos A."/>
            <person name="Morgan M.J."/>
            <person name="de Jong P."/>
            <person name="Catanese J.J."/>
            <person name="Osoegawa K."/>
            <person name="Shizuya H."/>
            <person name="Choi S."/>
            <person name="Chen Y.J."/>
        </authorList>
    </citation>
    <scope>NUCLEOTIDE SEQUENCE [LARGE SCALE GENOMIC DNA]</scope>
</reference>
<protein>
    <recommendedName>
        <fullName evidence="3 9">MICOS complex subunit MIC13</fullName>
    </recommendedName>
</protein>
<dbReference type="IntAct" id="A0A140TA86">
    <property type="interactions" value="1"/>
</dbReference>
<gene>
    <name evidence="10" type="primary">MICOS13</name>
</gene>
<dbReference type="Bgee" id="ENSG00000174917">
    <property type="expression patterns" value="Expressed in apex of heart and 181 other cell types or tissues"/>
</dbReference>
<dbReference type="BioGRID-ORCS" id="125988">
    <property type="hits" value="110 hits in 1144 CRISPR screens"/>
</dbReference>
<organism evidence="10 11">
    <name type="scientific">Homo sapiens</name>
    <name type="common">Human</name>
    <dbReference type="NCBI Taxonomy" id="9606"/>
    <lineage>
        <taxon>Eukaryota</taxon>
        <taxon>Metazoa</taxon>
        <taxon>Chordata</taxon>
        <taxon>Craniata</taxon>
        <taxon>Vertebrata</taxon>
        <taxon>Euteleostomi</taxon>
        <taxon>Mammalia</taxon>
        <taxon>Eutheria</taxon>
        <taxon>Euarchontoglires</taxon>
        <taxon>Primates</taxon>
        <taxon>Haplorrhini</taxon>
        <taxon>Catarrhini</taxon>
        <taxon>Hominidae</taxon>
        <taxon>Homo</taxon>
    </lineage>
</organism>
<dbReference type="OpenTargets" id="ENSG00000174917"/>
<keyword evidence="5 9" id="KW-0999">Mitochondrion inner membrane</keyword>
<evidence type="ECO:0000256" key="4">
    <source>
        <dbReference type="ARBA" id="ARBA00022692"/>
    </source>
</evidence>
<dbReference type="RefSeq" id="NP_001295169.1">
    <property type="nucleotide sequence ID" value="NM_001308240.2"/>
</dbReference>
<dbReference type="HGNC" id="HGNC:33702">
    <property type="gene designation" value="MICOS13"/>
</dbReference>
<accession>A0A140TA86</accession>
<evidence type="ECO:0000256" key="1">
    <source>
        <dbReference type="ARBA" id="ARBA00004434"/>
    </source>
</evidence>
<dbReference type="InterPro" id="IPR026769">
    <property type="entry name" value="Mic13"/>
</dbReference>
<dbReference type="Proteomes" id="UP000005640">
    <property type="component" value="Chromosome 19"/>
</dbReference>
<keyword evidence="7 9" id="KW-0496">Mitochondrion</keyword>
<reference evidence="10 11" key="3">
    <citation type="journal article" date="2004" name="Nature">
        <title>Finishing the euchromatic sequence of the human genome.</title>
        <authorList>
            <consortium name="International Human Genome Sequencing Consortium"/>
        </authorList>
    </citation>
    <scope>NUCLEOTIDE SEQUENCE [LARGE SCALE GENOMIC DNA]</scope>
</reference>